<dbReference type="Proteomes" id="UP000231962">
    <property type="component" value="Unassembled WGS sequence"/>
</dbReference>
<feature type="transmembrane region" description="Helical" evidence="5">
    <location>
        <begin position="378"/>
        <end position="400"/>
    </location>
</feature>
<feature type="domain" description="O-antigen ligase-related" evidence="6">
    <location>
        <begin position="231"/>
        <end position="392"/>
    </location>
</feature>
<evidence type="ECO:0000313" key="8">
    <source>
        <dbReference type="EMBL" id="PJZ72083.1"/>
    </source>
</evidence>
<feature type="transmembrane region" description="Helical" evidence="5">
    <location>
        <begin position="25"/>
        <end position="58"/>
    </location>
</feature>
<feature type="transmembrane region" description="Helical" evidence="5">
    <location>
        <begin position="470"/>
        <end position="489"/>
    </location>
</feature>
<keyword evidence="9" id="KW-1185">Reference proteome</keyword>
<feature type="transmembrane region" description="Helical" evidence="5">
    <location>
        <begin position="275"/>
        <end position="296"/>
    </location>
</feature>
<dbReference type="GO" id="GO:0016020">
    <property type="term" value="C:membrane"/>
    <property type="evidence" value="ECO:0007669"/>
    <property type="project" value="UniProtKB-SubCell"/>
</dbReference>
<feature type="transmembrane region" description="Helical" evidence="5">
    <location>
        <begin position="247"/>
        <end position="263"/>
    </location>
</feature>
<feature type="transmembrane region" description="Helical" evidence="5">
    <location>
        <begin position="107"/>
        <end position="123"/>
    </location>
</feature>
<dbReference type="EMBL" id="NPDY01000030">
    <property type="protein sequence ID" value="PJZ68188.1"/>
    <property type="molecule type" value="Genomic_DNA"/>
</dbReference>
<dbReference type="AlphaFoldDB" id="A0A2M9ZJF4"/>
<dbReference type="InterPro" id="IPR007016">
    <property type="entry name" value="O-antigen_ligase-rel_domated"/>
</dbReference>
<protein>
    <recommendedName>
        <fullName evidence="6">O-antigen ligase-related domain-containing protein</fullName>
    </recommendedName>
</protein>
<reference evidence="9 10" key="1">
    <citation type="submission" date="2017-07" db="EMBL/GenBank/DDBJ databases">
        <title>Leptospira spp. isolated from tropical soils.</title>
        <authorList>
            <person name="Thibeaux R."/>
            <person name="Iraola G."/>
            <person name="Ferres I."/>
            <person name="Bierque E."/>
            <person name="Girault D."/>
            <person name="Soupe-Gilbert M.-E."/>
            <person name="Picardeau M."/>
            <person name="Goarant C."/>
        </authorList>
    </citation>
    <scope>NUCLEOTIDE SEQUENCE [LARGE SCALE GENOMIC DNA]</scope>
    <source>
        <strain evidence="8 10">FH1-B-B1</strain>
        <strain evidence="7 9">FH1-B-C1</strain>
    </source>
</reference>
<sequence length="676" mass="78735">MEPSTIQLLKRMYESSIPKMEKISWWSFLGFLGTFPLSVSISQIFAVLSMLPILLLSLDSSSRNRLKPVLFLFWIPIGIYALVFLSSLFHFLEYKNFWKSFAKESEAGDFWMSLLLLVGYFHASKAENGKLLERFLWISFLILLITGFISVFLEFRLGKFISNGFQYLSGDRRQHPAGVVFNRWTYLPIGMMNTHLTFGGILSFYIPGLYLLVIKRMQKKEWSKTILVGTLFVLTCVLFLLNQSRSAWLGVGFVCLFLTLGLFREVRFSQSKSAWFKIILLLLAFSALLFAGKFLFERNWLLQRSIRQLTEVQTPENQRYWIYKNSIPIFQKTVLLGIGGGRFKEEHKIISDRMIGEDEQLWYELEITPRGHSHNDMLQFAITGGWFAGVLYALFFGILFSLAFRYDSRQDGFSLVGVCSLWIAGFFQCYLIDDEVALPFFAFCGILFARTPPLPSSKFQDFLSSIPRKVWAFLVISILINLIFWSVRLQTKPALAYSRQIKTFSPEYAKILENQILPFRSEREERQSKLSQKDLVPVEWASQPFQVEGCLTHRFGNPPRIRKDPFGFEIHVRVNSKNPPRMASITVIDRDAFDEDQRYFSHTQRDLQKREIFLKEGWNRFVWKDRKTQKVEESSGFPENLFFRDFRITYSGFDPQQPVELPILDFGDLCDVSNPP</sequence>
<comment type="subcellular location">
    <subcellularLocation>
        <location evidence="1">Membrane</location>
        <topology evidence="1">Multi-pass membrane protein</topology>
    </subcellularLocation>
</comment>
<evidence type="ECO:0000313" key="7">
    <source>
        <dbReference type="EMBL" id="PJZ68188.1"/>
    </source>
</evidence>
<dbReference type="InterPro" id="IPR051533">
    <property type="entry name" value="WaaL-like"/>
</dbReference>
<name>A0A2M9ZJF4_9LEPT</name>
<dbReference type="PANTHER" id="PTHR37422">
    <property type="entry name" value="TEICHURONIC ACID BIOSYNTHESIS PROTEIN TUAE"/>
    <property type="match status" value="1"/>
</dbReference>
<evidence type="ECO:0000256" key="1">
    <source>
        <dbReference type="ARBA" id="ARBA00004141"/>
    </source>
</evidence>
<dbReference type="OrthoDB" id="345652at2"/>
<feature type="transmembrane region" description="Helical" evidence="5">
    <location>
        <begin position="194"/>
        <end position="213"/>
    </location>
</feature>
<dbReference type="EMBL" id="NPDZ01000013">
    <property type="protein sequence ID" value="PJZ72083.1"/>
    <property type="molecule type" value="Genomic_DNA"/>
</dbReference>
<accession>A0A2M9ZJF4</accession>
<comment type="caution">
    <text evidence="8">The sequence shown here is derived from an EMBL/GenBank/DDBJ whole genome shotgun (WGS) entry which is preliminary data.</text>
</comment>
<feature type="transmembrane region" description="Helical" evidence="5">
    <location>
        <begin position="70"/>
        <end position="92"/>
    </location>
</feature>
<evidence type="ECO:0000313" key="9">
    <source>
        <dbReference type="Proteomes" id="UP000231962"/>
    </source>
</evidence>
<keyword evidence="2 5" id="KW-0812">Transmembrane</keyword>
<keyword evidence="3 5" id="KW-1133">Transmembrane helix</keyword>
<gene>
    <name evidence="7" type="ORF">CH360_17480</name>
    <name evidence="8" type="ORF">CH373_15910</name>
</gene>
<evidence type="ECO:0000259" key="6">
    <source>
        <dbReference type="Pfam" id="PF04932"/>
    </source>
</evidence>
<evidence type="ECO:0000256" key="2">
    <source>
        <dbReference type="ARBA" id="ARBA00022692"/>
    </source>
</evidence>
<keyword evidence="4 5" id="KW-0472">Membrane</keyword>
<evidence type="ECO:0000256" key="3">
    <source>
        <dbReference type="ARBA" id="ARBA00022989"/>
    </source>
</evidence>
<dbReference type="Pfam" id="PF04932">
    <property type="entry name" value="Wzy_C"/>
    <property type="match status" value="1"/>
</dbReference>
<feature type="transmembrane region" description="Helical" evidence="5">
    <location>
        <begin position="225"/>
        <end position="241"/>
    </location>
</feature>
<proteinExistence type="predicted"/>
<evidence type="ECO:0000256" key="5">
    <source>
        <dbReference type="SAM" id="Phobius"/>
    </source>
</evidence>
<feature type="transmembrane region" description="Helical" evidence="5">
    <location>
        <begin position="412"/>
        <end position="433"/>
    </location>
</feature>
<feature type="transmembrane region" description="Helical" evidence="5">
    <location>
        <begin position="135"/>
        <end position="153"/>
    </location>
</feature>
<dbReference type="PANTHER" id="PTHR37422:SF13">
    <property type="entry name" value="LIPOPOLYSACCHARIDE BIOSYNTHESIS PROTEIN PA4999-RELATED"/>
    <property type="match status" value="1"/>
</dbReference>
<organism evidence="8 10">
    <name type="scientific">Leptospira perolatii</name>
    <dbReference type="NCBI Taxonomy" id="2023191"/>
    <lineage>
        <taxon>Bacteria</taxon>
        <taxon>Pseudomonadati</taxon>
        <taxon>Spirochaetota</taxon>
        <taxon>Spirochaetia</taxon>
        <taxon>Leptospirales</taxon>
        <taxon>Leptospiraceae</taxon>
        <taxon>Leptospira</taxon>
    </lineage>
</organism>
<evidence type="ECO:0000256" key="4">
    <source>
        <dbReference type="ARBA" id="ARBA00023136"/>
    </source>
</evidence>
<dbReference type="Proteomes" id="UP000231990">
    <property type="component" value="Unassembled WGS sequence"/>
</dbReference>
<evidence type="ECO:0000313" key="10">
    <source>
        <dbReference type="Proteomes" id="UP000231990"/>
    </source>
</evidence>